<dbReference type="AlphaFoldDB" id="A0A0G3H865"/>
<dbReference type="Pfam" id="PF04854">
    <property type="entry name" value="DUF624"/>
    <property type="match status" value="1"/>
</dbReference>
<keyword evidence="1" id="KW-1133">Transmembrane helix</keyword>
<keyword evidence="1" id="KW-0812">Transmembrane</keyword>
<evidence type="ECO:0000313" key="2">
    <source>
        <dbReference type="EMBL" id="AKK09544.1"/>
    </source>
</evidence>
<dbReference type="PATRIC" id="fig|136857.5.peg.2106"/>
<feature type="transmembrane region" description="Helical" evidence="1">
    <location>
        <begin position="7"/>
        <end position="26"/>
    </location>
</feature>
<keyword evidence="1" id="KW-0472">Membrane</keyword>
<protein>
    <recommendedName>
        <fullName evidence="4">DUF624 domain-containing protein</fullName>
    </recommendedName>
</protein>
<accession>A0A0G3H865</accession>
<gene>
    <name evidence="2" type="ORF">CTEST_10620</name>
</gene>
<dbReference type="InterPro" id="IPR006938">
    <property type="entry name" value="DUF624"/>
</dbReference>
<dbReference type="Proteomes" id="UP000035540">
    <property type="component" value="Chromosome"/>
</dbReference>
<evidence type="ECO:0000256" key="1">
    <source>
        <dbReference type="SAM" id="Phobius"/>
    </source>
</evidence>
<keyword evidence="3" id="KW-1185">Reference proteome</keyword>
<dbReference type="RefSeq" id="WP_047253686.1">
    <property type="nucleotide sequence ID" value="NZ_CP011545.1"/>
</dbReference>
<sequence length="201" mass="21815">MRLDGRLYSALSLLADVVVVNALLILTSLPLVTAGSASRAAAAVLGSMIEGEGSSRSKQFFREFARGWRPVTAWWFISSAVLLFAVYELSVILRAGLTATLTFMFAAAVLSGVIVISAVSVWFYPLHAQNPQPLRESFAKAVLSAIRFLPRTLGALAVAAAVPLLLFYMPGIWPAVLFFMLICGWAALYYVMLLILNVERG</sequence>
<dbReference type="EMBL" id="CP011545">
    <property type="protein sequence ID" value="AKK09544.1"/>
    <property type="molecule type" value="Genomic_DNA"/>
</dbReference>
<proteinExistence type="predicted"/>
<reference evidence="2 3" key="1">
    <citation type="journal article" date="2015" name="Genome Announc.">
        <title>Complete Genome Sequence of the Type Strain Corynebacterium testudinoris DSM 44614, Recovered from Necrotic Lesions in the Mouth of a Tortoise.</title>
        <authorList>
            <person name="Ruckert C."/>
            <person name="Kriete M."/>
            <person name="Jaenicke S."/>
            <person name="Winkler A."/>
            <person name="Tauch A."/>
        </authorList>
    </citation>
    <scope>NUCLEOTIDE SEQUENCE [LARGE SCALE GENOMIC DNA]</scope>
    <source>
        <strain evidence="2 3">DSM 44614</strain>
    </source>
</reference>
<evidence type="ECO:0000313" key="3">
    <source>
        <dbReference type="Proteomes" id="UP000035540"/>
    </source>
</evidence>
<name>A0A0G3H865_9CORY</name>
<feature type="transmembrane region" description="Helical" evidence="1">
    <location>
        <begin position="72"/>
        <end position="97"/>
    </location>
</feature>
<organism evidence="2 3">
    <name type="scientific">Corynebacterium testudinoris</name>
    <dbReference type="NCBI Taxonomy" id="136857"/>
    <lineage>
        <taxon>Bacteria</taxon>
        <taxon>Bacillati</taxon>
        <taxon>Actinomycetota</taxon>
        <taxon>Actinomycetes</taxon>
        <taxon>Mycobacteriales</taxon>
        <taxon>Corynebacteriaceae</taxon>
        <taxon>Corynebacterium</taxon>
    </lineage>
</organism>
<dbReference type="STRING" id="136857.CTEST_10620"/>
<dbReference type="KEGG" id="cted:CTEST_10620"/>
<reference evidence="3" key="2">
    <citation type="submission" date="2015-05" db="EMBL/GenBank/DDBJ databases">
        <title>Complete genome sequence of Corynebacterium testudinoris DSM 44614, recovered from necrotic lesions in the mouth of a tortoise.</title>
        <authorList>
            <person name="Ruckert C."/>
            <person name="Albersmeier A."/>
            <person name="Winkler A."/>
            <person name="Tauch A."/>
        </authorList>
    </citation>
    <scope>NUCLEOTIDE SEQUENCE [LARGE SCALE GENOMIC DNA]</scope>
    <source>
        <strain evidence="3">DSM 44614</strain>
    </source>
</reference>
<feature type="transmembrane region" description="Helical" evidence="1">
    <location>
        <begin position="148"/>
        <end position="169"/>
    </location>
</feature>
<feature type="transmembrane region" description="Helical" evidence="1">
    <location>
        <begin position="103"/>
        <end position="127"/>
    </location>
</feature>
<feature type="transmembrane region" description="Helical" evidence="1">
    <location>
        <begin position="175"/>
        <end position="196"/>
    </location>
</feature>
<evidence type="ECO:0008006" key="4">
    <source>
        <dbReference type="Google" id="ProtNLM"/>
    </source>
</evidence>